<gene>
    <name evidence="3" type="ordered locus">Hden_0334</name>
</gene>
<organism evidence="3 4">
    <name type="scientific">Hyphomicrobium denitrificans (strain ATCC 51888 / DSM 1869 / NCIMB 11706 / TK 0415)</name>
    <dbReference type="NCBI Taxonomy" id="582899"/>
    <lineage>
        <taxon>Bacteria</taxon>
        <taxon>Pseudomonadati</taxon>
        <taxon>Pseudomonadota</taxon>
        <taxon>Alphaproteobacteria</taxon>
        <taxon>Hyphomicrobiales</taxon>
        <taxon>Hyphomicrobiaceae</taxon>
        <taxon>Hyphomicrobium</taxon>
    </lineage>
</organism>
<dbReference type="STRING" id="582899.Hden_0334"/>
<proteinExistence type="predicted"/>
<feature type="domain" description="Rhodanese" evidence="2">
    <location>
        <begin position="111"/>
        <end position="172"/>
    </location>
</feature>
<dbReference type="Pfam" id="PF00581">
    <property type="entry name" value="Rhodanese"/>
    <property type="match status" value="1"/>
</dbReference>
<dbReference type="AlphaFoldDB" id="D8JRD0"/>
<dbReference type="HOGENOM" id="CLU_094703_0_0_5"/>
<evidence type="ECO:0000313" key="4">
    <source>
        <dbReference type="Proteomes" id="UP000002033"/>
    </source>
</evidence>
<dbReference type="PROSITE" id="PS50206">
    <property type="entry name" value="RHODANESE_3"/>
    <property type="match status" value="1"/>
</dbReference>
<feature type="chain" id="PRO_5003116058" description="Rhodanese domain-containing protein" evidence="1">
    <location>
        <begin position="18"/>
        <end position="192"/>
    </location>
</feature>
<sequence precursor="true">MAFVLAWSMASVSMCFADEAVFDTETGYRIARYRTPTPESVPGGTRIMAADVAGLIKANAILIDVMPSEGGRANPKTGQWYLPKSHRNIAGSTWLADVGQGVLTSDQSKYFSDNLARLTQGDRSRAIIFYCKADCWMSWNAVRRAAALGYQNIYWLSEGTDGWTDWGGTLIDAKPEPFHPLPAASSDASAKH</sequence>
<dbReference type="Gene3D" id="3.40.250.10">
    <property type="entry name" value="Rhodanese-like domain"/>
    <property type="match status" value="1"/>
</dbReference>
<dbReference type="CDD" id="cd00158">
    <property type="entry name" value="RHOD"/>
    <property type="match status" value="1"/>
</dbReference>
<feature type="signal peptide" evidence="1">
    <location>
        <begin position="1"/>
        <end position="17"/>
    </location>
</feature>
<keyword evidence="1" id="KW-0732">Signal</keyword>
<dbReference type="EMBL" id="CP002083">
    <property type="protein sequence ID" value="ADJ22159.1"/>
    <property type="molecule type" value="Genomic_DNA"/>
</dbReference>
<dbReference type="Proteomes" id="UP000002033">
    <property type="component" value="Chromosome"/>
</dbReference>
<dbReference type="InterPro" id="IPR022376">
    <property type="entry name" value="PQQ_CXXCW"/>
</dbReference>
<dbReference type="InterPro" id="IPR036873">
    <property type="entry name" value="Rhodanese-like_dom_sf"/>
</dbReference>
<dbReference type="KEGG" id="hdn:Hden_0334"/>
<keyword evidence="4" id="KW-1185">Reference proteome</keyword>
<protein>
    <recommendedName>
        <fullName evidence="2">Rhodanese domain-containing protein</fullName>
    </recommendedName>
</protein>
<evidence type="ECO:0000313" key="3">
    <source>
        <dbReference type="EMBL" id="ADJ22159.1"/>
    </source>
</evidence>
<dbReference type="eggNOG" id="COG0607">
    <property type="taxonomic scope" value="Bacteria"/>
</dbReference>
<dbReference type="InterPro" id="IPR001763">
    <property type="entry name" value="Rhodanese-like_dom"/>
</dbReference>
<name>D8JRD0_HYPDA</name>
<dbReference type="SUPFAM" id="SSF52821">
    <property type="entry name" value="Rhodanese/Cell cycle control phosphatase"/>
    <property type="match status" value="1"/>
</dbReference>
<accession>D8JRD0</accession>
<evidence type="ECO:0000259" key="2">
    <source>
        <dbReference type="PROSITE" id="PS50206"/>
    </source>
</evidence>
<evidence type="ECO:0000256" key="1">
    <source>
        <dbReference type="SAM" id="SignalP"/>
    </source>
</evidence>
<dbReference type="NCBIfam" id="TIGR03865">
    <property type="entry name" value="PQQ_CXXCW"/>
    <property type="match status" value="1"/>
</dbReference>
<reference evidence="4" key="1">
    <citation type="journal article" date="2011" name="J. Bacteriol.">
        <title>Genome sequences of eight morphologically diverse alphaproteobacteria.</title>
        <authorList>
            <consortium name="US DOE Joint Genome Institute"/>
            <person name="Brown P.J."/>
            <person name="Kysela D.T."/>
            <person name="Buechlein A."/>
            <person name="Hemmerich C."/>
            <person name="Brun Y.V."/>
        </authorList>
    </citation>
    <scope>NUCLEOTIDE SEQUENCE [LARGE SCALE GENOMIC DNA]</scope>
    <source>
        <strain evidence="4">ATCC 51888 / DSM 1869 / NCIB 11706 / TK 0415</strain>
    </source>
</reference>